<sequence length="243" mass="28633">MAFYFALFNVTSVNLKERVQRMDYTQIGTQRRGHKSSRAAKPRKRVLNHAAQMVEENRANERKAAMMHFLQSTSTSDSTFDTRAKSTCTRRHFNGNTAPMAAASTDEQEQHPNVTHRKSSRKFLLLEKVNIYEMVLSWWKLRQRTRCKDSFSKAVKRNKPTDNGNCRTQTVDPLQLGRSSETLQNDNCTNALLEIRWVIMDEYRKVKTEPLNRKFRGNEKDNCRKQSYNNWYSYRNYAFQMQP</sequence>
<proteinExistence type="predicted"/>
<protein>
    <submittedName>
        <fullName evidence="2">Uncharacterized protein</fullName>
    </submittedName>
</protein>
<dbReference type="AlphaFoldDB" id="A0A085NJH7"/>
<evidence type="ECO:0000313" key="2">
    <source>
        <dbReference type="EMBL" id="KFD69623.1"/>
    </source>
</evidence>
<reference evidence="2 3" key="1">
    <citation type="journal article" date="2014" name="Nat. Genet.">
        <title>Genome and transcriptome of the porcine whipworm Trichuris suis.</title>
        <authorList>
            <person name="Jex A.R."/>
            <person name="Nejsum P."/>
            <person name="Schwarz E.M."/>
            <person name="Hu L."/>
            <person name="Young N.D."/>
            <person name="Hall R.S."/>
            <person name="Korhonen P.K."/>
            <person name="Liao S."/>
            <person name="Thamsborg S."/>
            <person name="Xia J."/>
            <person name="Xu P."/>
            <person name="Wang S."/>
            <person name="Scheerlinck J.P."/>
            <person name="Hofmann A."/>
            <person name="Sternberg P.W."/>
            <person name="Wang J."/>
            <person name="Gasser R.B."/>
        </authorList>
    </citation>
    <scope>NUCLEOTIDE SEQUENCE [LARGE SCALE GENOMIC DNA]</scope>
    <source>
        <strain evidence="2">DCEP-RM93F</strain>
        <strain evidence="1">DCEP-RM93M</strain>
    </source>
</reference>
<gene>
    <name evidence="1" type="ORF">M513_01988</name>
    <name evidence="2" type="ORF">M514_01988</name>
</gene>
<evidence type="ECO:0000313" key="1">
    <source>
        <dbReference type="EMBL" id="KFD57103.1"/>
    </source>
</evidence>
<evidence type="ECO:0000313" key="3">
    <source>
        <dbReference type="Proteomes" id="UP000030764"/>
    </source>
</evidence>
<name>A0A085NJH7_9BILA</name>
<dbReference type="EMBL" id="KL363190">
    <property type="protein sequence ID" value="KFD57103.1"/>
    <property type="molecule type" value="Genomic_DNA"/>
</dbReference>
<dbReference type="EMBL" id="KL367494">
    <property type="protein sequence ID" value="KFD69623.1"/>
    <property type="molecule type" value="Genomic_DNA"/>
</dbReference>
<dbReference type="Proteomes" id="UP000030758">
    <property type="component" value="Unassembled WGS sequence"/>
</dbReference>
<dbReference type="Proteomes" id="UP000030764">
    <property type="component" value="Unassembled WGS sequence"/>
</dbReference>
<organism evidence="2">
    <name type="scientific">Trichuris suis</name>
    <name type="common">pig whipworm</name>
    <dbReference type="NCBI Taxonomy" id="68888"/>
    <lineage>
        <taxon>Eukaryota</taxon>
        <taxon>Metazoa</taxon>
        <taxon>Ecdysozoa</taxon>
        <taxon>Nematoda</taxon>
        <taxon>Enoplea</taxon>
        <taxon>Dorylaimia</taxon>
        <taxon>Trichinellida</taxon>
        <taxon>Trichuridae</taxon>
        <taxon>Trichuris</taxon>
    </lineage>
</organism>
<keyword evidence="3" id="KW-1185">Reference proteome</keyword>
<accession>A0A085NJH7</accession>